<evidence type="ECO:0000259" key="6">
    <source>
        <dbReference type="PROSITE" id="PS51755"/>
    </source>
</evidence>
<dbReference type="PROSITE" id="PS50110">
    <property type="entry name" value="RESPONSE_REGULATORY"/>
    <property type="match status" value="1"/>
</dbReference>
<dbReference type="InterPro" id="IPR011006">
    <property type="entry name" value="CheY-like_superfamily"/>
</dbReference>
<reference evidence="7" key="1">
    <citation type="journal article" date="2014" name="Int. J. Syst. Evol. Microbiol.">
        <title>Complete genome sequence of Corynebacterium casei LMG S-19264T (=DSM 44701T), isolated from a smear-ripened cheese.</title>
        <authorList>
            <consortium name="US DOE Joint Genome Institute (JGI-PGF)"/>
            <person name="Walter F."/>
            <person name="Albersmeier A."/>
            <person name="Kalinowski J."/>
            <person name="Ruckert C."/>
        </authorList>
    </citation>
    <scope>NUCLEOTIDE SEQUENCE</scope>
    <source>
        <strain evidence="7">CGMCC 4.7368</strain>
    </source>
</reference>
<evidence type="ECO:0000256" key="4">
    <source>
        <dbReference type="SAM" id="MobiDB-lite"/>
    </source>
</evidence>
<feature type="DNA-binding region" description="OmpR/PhoB-type" evidence="3">
    <location>
        <begin position="175"/>
        <end position="270"/>
    </location>
</feature>
<dbReference type="GO" id="GO:0000156">
    <property type="term" value="F:phosphorelay response regulator activity"/>
    <property type="evidence" value="ECO:0007669"/>
    <property type="project" value="TreeGrafter"/>
</dbReference>
<dbReference type="PANTHER" id="PTHR48111:SF36">
    <property type="entry name" value="TRANSCRIPTIONAL REGULATORY PROTEIN CUTR"/>
    <property type="match status" value="1"/>
</dbReference>
<evidence type="ECO:0000259" key="5">
    <source>
        <dbReference type="PROSITE" id="PS50110"/>
    </source>
</evidence>
<dbReference type="SMART" id="SM00448">
    <property type="entry name" value="REC"/>
    <property type="match status" value="1"/>
</dbReference>
<dbReference type="Pfam" id="PF00486">
    <property type="entry name" value="Trans_reg_C"/>
    <property type="match status" value="1"/>
</dbReference>
<proteinExistence type="predicted"/>
<name>A0A917ZJD4_9ACTN</name>
<dbReference type="InterPro" id="IPR001867">
    <property type="entry name" value="OmpR/PhoB-type_DNA-bd"/>
</dbReference>
<protein>
    <submittedName>
        <fullName evidence="7">DNA-binding response regulator</fullName>
    </submittedName>
</protein>
<dbReference type="GO" id="GO:0005829">
    <property type="term" value="C:cytosol"/>
    <property type="evidence" value="ECO:0007669"/>
    <property type="project" value="TreeGrafter"/>
</dbReference>
<feature type="domain" description="Response regulatory" evidence="5">
    <location>
        <begin position="53"/>
        <end position="167"/>
    </location>
</feature>
<sequence length="271" mass="29882">MPTVVRGTRFQPGRSRRDPAATGDLASLSHVTSTWRPVRPSRPRDDRRRVTVRVLVVEDFEVLARSIGTGLRREGMAVDVVLDGTTALDRLAATRYDVVILDRDLPGVHGDEICRRLAHGRCETRVLMLTASGTIEDRVAGLSLGADDYLPKPFAFAELVARVRALARRATPPLPPTLTCGDITLDPARRAVYRAGRRLELSPREFALLECLLAVPGVVISAEELLERVWDEAADPFSSAVKHTMHRLRAKLGDPPMIETIREGGYRIGPS</sequence>
<dbReference type="PROSITE" id="PS51755">
    <property type="entry name" value="OMPR_PHOB"/>
    <property type="match status" value="1"/>
</dbReference>
<dbReference type="Gene3D" id="3.40.50.2300">
    <property type="match status" value="1"/>
</dbReference>
<dbReference type="GO" id="GO:0006355">
    <property type="term" value="P:regulation of DNA-templated transcription"/>
    <property type="evidence" value="ECO:0007669"/>
    <property type="project" value="InterPro"/>
</dbReference>
<evidence type="ECO:0000313" key="8">
    <source>
        <dbReference type="Proteomes" id="UP000646523"/>
    </source>
</evidence>
<dbReference type="InterPro" id="IPR039420">
    <property type="entry name" value="WalR-like"/>
</dbReference>
<feature type="domain" description="OmpR/PhoB-type" evidence="6">
    <location>
        <begin position="175"/>
        <end position="270"/>
    </location>
</feature>
<gene>
    <name evidence="7" type="ORF">GCM10012289_75120</name>
</gene>
<dbReference type="Pfam" id="PF00072">
    <property type="entry name" value="Response_reg"/>
    <property type="match status" value="1"/>
</dbReference>
<feature type="region of interest" description="Disordered" evidence="4">
    <location>
        <begin position="1"/>
        <end position="21"/>
    </location>
</feature>
<dbReference type="GO" id="GO:0000976">
    <property type="term" value="F:transcription cis-regulatory region binding"/>
    <property type="evidence" value="ECO:0007669"/>
    <property type="project" value="TreeGrafter"/>
</dbReference>
<dbReference type="SUPFAM" id="SSF52172">
    <property type="entry name" value="CheY-like"/>
    <property type="match status" value="1"/>
</dbReference>
<keyword evidence="2" id="KW-0597">Phosphoprotein</keyword>
<dbReference type="SMART" id="SM00862">
    <property type="entry name" value="Trans_reg_C"/>
    <property type="match status" value="1"/>
</dbReference>
<evidence type="ECO:0000313" key="7">
    <source>
        <dbReference type="EMBL" id="GGO82877.1"/>
    </source>
</evidence>
<organism evidence="7 8">
    <name type="scientific">Nonomuraea cavernae</name>
    <dbReference type="NCBI Taxonomy" id="2045107"/>
    <lineage>
        <taxon>Bacteria</taxon>
        <taxon>Bacillati</taxon>
        <taxon>Actinomycetota</taxon>
        <taxon>Actinomycetes</taxon>
        <taxon>Streptosporangiales</taxon>
        <taxon>Streptosporangiaceae</taxon>
        <taxon>Nonomuraea</taxon>
    </lineage>
</organism>
<dbReference type="InterPro" id="IPR001789">
    <property type="entry name" value="Sig_transdc_resp-reg_receiver"/>
</dbReference>
<comment type="caution">
    <text evidence="7">The sequence shown here is derived from an EMBL/GenBank/DDBJ whole genome shotgun (WGS) entry which is preliminary data.</text>
</comment>
<dbReference type="GO" id="GO:0032993">
    <property type="term" value="C:protein-DNA complex"/>
    <property type="evidence" value="ECO:0007669"/>
    <property type="project" value="TreeGrafter"/>
</dbReference>
<dbReference type="EMBL" id="BMNH01000046">
    <property type="protein sequence ID" value="GGO82877.1"/>
    <property type="molecule type" value="Genomic_DNA"/>
</dbReference>
<evidence type="ECO:0000256" key="2">
    <source>
        <dbReference type="PROSITE-ProRule" id="PRU00169"/>
    </source>
</evidence>
<accession>A0A917ZJD4</accession>
<dbReference type="Gene3D" id="1.10.10.10">
    <property type="entry name" value="Winged helix-like DNA-binding domain superfamily/Winged helix DNA-binding domain"/>
    <property type="match status" value="1"/>
</dbReference>
<feature type="modified residue" description="4-aspartylphosphate" evidence="2">
    <location>
        <position position="102"/>
    </location>
</feature>
<dbReference type="PANTHER" id="PTHR48111">
    <property type="entry name" value="REGULATOR OF RPOS"/>
    <property type="match status" value="1"/>
</dbReference>
<dbReference type="CDD" id="cd00383">
    <property type="entry name" value="trans_reg_C"/>
    <property type="match status" value="1"/>
</dbReference>
<evidence type="ECO:0000256" key="1">
    <source>
        <dbReference type="ARBA" id="ARBA00023125"/>
    </source>
</evidence>
<evidence type="ECO:0000256" key="3">
    <source>
        <dbReference type="PROSITE-ProRule" id="PRU01091"/>
    </source>
</evidence>
<keyword evidence="1 3" id="KW-0238">DNA-binding</keyword>
<dbReference type="AlphaFoldDB" id="A0A917ZJD4"/>
<dbReference type="InterPro" id="IPR036388">
    <property type="entry name" value="WH-like_DNA-bd_sf"/>
</dbReference>
<dbReference type="Gene3D" id="6.10.250.690">
    <property type="match status" value="1"/>
</dbReference>
<keyword evidence="8" id="KW-1185">Reference proteome</keyword>
<dbReference type="Proteomes" id="UP000646523">
    <property type="component" value="Unassembled WGS sequence"/>
</dbReference>
<reference evidence="7" key="2">
    <citation type="submission" date="2020-09" db="EMBL/GenBank/DDBJ databases">
        <authorList>
            <person name="Sun Q."/>
            <person name="Zhou Y."/>
        </authorList>
    </citation>
    <scope>NUCLEOTIDE SEQUENCE</scope>
    <source>
        <strain evidence="7">CGMCC 4.7368</strain>
    </source>
</reference>